<evidence type="ECO:0000259" key="6">
    <source>
        <dbReference type="Pfam" id="PF03865"/>
    </source>
</evidence>
<feature type="domain" description="Polypeptide-transport-associated ShlB-type" evidence="7">
    <location>
        <begin position="81"/>
        <end position="156"/>
    </location>
</feature>
<sequence length="602" mass="68609">MGYKKIIIFGTFLLTNLAFSAPVNEANRIIDIQQRQLEQERVRQRQEKMQKEFENTKFDNSQIQINNEIENDNNNSNKFLIEIINLKDDNKLLSKKEKSKIIKKYLYSELSSNDIRNLLTDITNKLISKGYTTSSVALDENNDLTTGILNLDIIAGKIEDIKINSNNKLDRYKQFFMFPVNKEKIFNIRDIDTATDNFNSINANSMTMEVLPGTKENHSRIQVKNTLKNKYTVGILANNYGDSRQNGIWRRGVHLNIDSPLGIGDNFYFTYMTVPKKNPNRDWKKPVEQLEPGEILPIGPAGYNPANGDTLPYKRRLDMFNFGYTMKFRTYTLKLNSSKSIQESSFYSANTVYDMYSGSHTLSADLEKILFRNQKSKVTLDLGIKRKHNQSYLEKSALSDRKLAIGTLSLNATTSLFGGIFGSSFGYERGLKIFHAERDSGKIDTTPKAQFHKYSMNLSYYKPITNKLVYRANISGSYSNDVLYGSERQTIGGVGSVGGYHTRESIQGDKAIEVSNEIAYSIPVKKFAVVSPYVNYGYGAAKYNRDKSKYRTGYVTGMTAGIRLDTKIFDFDFGYARPMSHSDYLSPKKQEMYFSGSLKVSF</sequence>
<evidence type="ECO:0000313" key="10">
    <source>
        <dbReference type="Proteomes" id="UP000321892"/>
    </source>
</evidence>
<dbReference type="Pfam" id="PF03865">
    <property type="entry name" value="ShlB"/>
    <property type="match status" value="1"/>
</dbReference>
<dbReference type="GO" id="GO:0008320">
    <property type="term" value="F:protein transmembrane transporter activity"/>
    <property type="evidence" value="ECO:0007669"/>
    <property type="project" value="TreeGrafter"/>
</dbReference>
<evidence type="ECO:0000313" key="9">
    <source>
        <dbReference type="EMBL" id="BBM39753.1"/>
    </source>
</evidence>
<keyword evidence="9" id="KW-0614">Plasmid</keyword>
<feature type="coiled-coil region" evidence="4">
    <location>
        <begin position="23"/>
        <end position="52"/>
    </location>
</feature>
<dbReference type="Pfam" id="PF08479">
    <property type="entry name" value="POTRA_2"/>
    <property type="match status" value="1"/>
</dbReference>
<name>A0A510JQ06_9FUSO</name>
<dbReference type="KEGG" id="lhf:JCM16775_p1002"/>
<dbReference type="Pfam" id="PF17287">
    <property type="entry name" value="POTRA_3"/>
    <property type="match status" value="1"/>
</dbReference>
<reference evidence="9 10" key="1">
    <citation type="submission" date="2019-07" db="EMBL/GenBank/DDBJ databases">
        <title>Complete Genome Sequence of Leptotrichia hofstadii Strain JCM16775.</title>
        <authorList>
            <person name="Watanabe S."/>
            <person name="Cui L."/>
        </authorList>
    </citation>
    <scope>NUCLEOTIDE SEQUENCE [LARGE SCALE GENOMIC DNA]</scope>
    <source>
        <strain evidence="9 10">JCM16775</strain>
        <plasmid evidence="10">pjcm16775-1 dna</plasmid>
    </source>
</reference>
<keyword evidence="1" id="KW-1134">Transmembrane beta strand</keyword>
<evidence type="ECO:0000256" key="1">
    <source>
        <dbReference type="ARBA" id="ARBA00022452"/>
    </source>
</evidence>
<evidence type="ECO:0000256" key="4">
    <source>
        <dbReference type="SAM" id="Coils"/>
    </source>
</evidence>
<evidence type="ECO:0000256" key="3">
    <source>
        <dbReference type="ARBA" id="ARBA00023237"/>
    </source>
</evidence>
<dbReference type="InterPro" id="IPR005565">
    <property type="entry name" value="Hemolysn_activator_HlyB_C"/>
</dbReference>
<dbReference type="AlphaFoldDB" id="A0A510JQ06"/>
<feature type="domain" description="Haemolysin activator HlyB C-terminal" evidence="6">
    <location>
        <begin position="218"/>
        <end position="564"/>
    </location>
</feature>
<protein>
    <submittedName>
        <fullName evidence="9">POTRA domain protein, ShlB-type</fullName>
    </submittedName>
</protein>
<dbReference type="GO" id="GO:0046819">
    <property type="term" value="P:protein secretion by the type V secretion system"/>
    <property type="evidence" value="ECO:0007669"/>
    <property type="project" value="TreeGrafter"/>
</dbReference>
<dbReference type="RefSeq" id="WP_026745100.1">
    <property type="nucleotide sequence ID" value="NZ_AP019824.1"/>
</dbReference>
<accession>A0A510JQ06</accession>
<keyword evidence="3" id="KW-0998">Cell outer membrane</keyword>
<geneLocation type="plasmid" evidence="10">
    <name>pjcm16775-1 dna</name>
</geneLocation>
<dbReference type="PANTHER" id="PTHR34597">
    <property type="entry name" value="SLR1661 PROTEIN"/>
    <property type="match status" value="1"/>
</dbReference>
<keyword evidence="5" id="KW-0732">Signal</keyword>
<dbReference type="Proteomes" id="UP000321892">
    <property type="component" value="Plasmid pjcm16775-1 dna"/>
</dbReference>
<dbReference type="InterPro" id="IPR051544">
    <property type="entry name" value="TPS_OM_transporter"/>
</dbReference>
<keyword evidence="2" id="KW-0812">Transmembrane</keyword>
<evidence type="ECO:0000259" key="8">
    <source>
        <dbReference type="Pfam" id="PF17287"/>
    </source>
</evidence>
<dbReference type="InterPro" id="IPR013686">
    <property type="entry name" value="Polypept-transport_assoc_ShlB"/>
</dbReference>
<dbReference type="GO" id="GO:0098046">
    <property type="term" value="C:type V protein secretion system complex"/>
    <property type="evidence" value="ECO:0007669"/>
    <property type="project" value="TreeGrafter"/>
</dbReference>
<evidence type="ECO:0000256" key="2">
    <source>
        <dbReference type="ARBA" id="ARBA00022692"/>
    </source>
</evidence>
<evidence type="ECO:0000259" key="7">
    <source>
        <dbReference type="Pfam" id="PF08479"/>
    </source>
</evidence>
<proteinExistence type="predicted"/>
<dbReference type="PIRSF" id="PIRSF029745">
    <property type="entry name" value="FhaC"/>
    <property type="match status" value="1"/>
</dbReference>
<dbReference type="Gene3D" id="2.40.160.50">
    <property type="entry name" value="membrane protein fhac: a member of the omp85/tpsb transporter family"/>
    <property type="match status" value="1"/>
</dbReference>
<organism evidence="9 10">
    <name type="scientific">Leptotrichia hofstadii</name>
    <dbReference type="NCBI Taxonomy" id="157688"/>
    <lineage>
        <taxon>Bacteria</taxon>
        <taxon>Fusobacteriati</taxon>
        <taxon>Fusobacteriota</taxon>
        <taxon>Fusobacteriia</taxon>
        <taxon>Fusobacteriales</taxon>
        <taxon>Leptotrichiaceae</taxon>
        <taxon>Leptotrichia</taxon>
    </lineage>
</organism>
<dbReference type="Gene3D" id="3.10.20.310">
    <property type="entry name" value="membrane protein fhac"/>
    <property type="match status" value="1"/>
</dbReference>
<dbReference type="EMBL" id="AP019824">
    <property type="protein sequence ID" value="BBM39753.1"/>
    <property type="molecule type" value="Genomic_DNA"/>
</dbReference>
<keyword evidence="4" id="KW-0175">Coiled coil</keyword>
<feature type="domain" description="ShlB POTRA" evidence="8">
    <location>
        <begin position="157"/>
        <end position="212"/>
    </location>
</feature>
<dbReference type="InterPro" id="IPR027282">
    <property type="entry name" value="TPS"/>
</dbReference>
<feature type="signal peptide" evidence="5">
    <location>
        <begin position="1"/>
        <end position="20"/>
    </location>
</feature>
<keyword evidence="10" id="KW-1185">Reference proteome</keyword>
<feature type="chain" id="PRO_5021930282" evidence="5">
    <location>
        <begin position="21"/>
        <end position="602"/>
    </location>
</feature>
<evidence type="ECO:0000256" key="5">
    <source>
        <dbReference type="SAM" id="SignalP"/>
    </source>
</evidence>
<keyword evidence="1" id="KW-0472">Membrane</keyword>
<dbReference type="PANTHER" id="PTHR34597:SF3">
    <property type="entry name" value="OUTER MEMBRANE TRANSPORTER CDIB"/>
    <property type="match status" value="1"/>
</dbReference>
<gene>
    <name evidence="9" type="ORF">JCM16775_p1002</name>
</gene>
<dbReference type="OrthoDB" id="84466at2"/>
<dbReference type="InterPro" id="IPR035251">
    <property type="entry name" value="ShlB_POTRA"/>
</dbReference>